<dbReference type="RefSeq" id="WP_073409823.1">
    <property type="nucleotide sequence ID" value="NZ_FQWH01000006.1"/>
</dbReference>
<dbReference type="Proteomes" id="UP000184112">
    <property type="component" value="Unassembled WGS sequence"/>
</dbReference>
<protein>
    <submittedName>
        <fullName evidence="2">Uncharacterized protein</fullName>
    </submittedName>
</protein>
<feature type="chain" id="PRO_5012748092" evidence="1">
    <location>
        <begin position="23"/>
        <end position="203"/>
    </location>
</feature>
<accession>A0A1M5PSR4</accession>
<evidence type="ECO:0000313" key="3">
    <source>
        <dbReference type="Proteomes" id="UP000184112"/>
    </source>
</evidence>
<gene>
    <name evidence="2" type="ORF">SAMN05444388_10634</name>
</gene>
<sequence>MNINKLLFLFSLWILAVSFKPADSVDLKNDKNFYFKTDKQEIESLIRKAYQWIETKNNNTDFDPVTNKKGDKYTGLDLTAHKKRMEALKKTNFFSQQFLDNYNKIALKLDANLKNKKIEWLVGDLPPFGNDSNPWCSCQDYPDEYWKTMAVNNLKVDNNKASFYWTWSWKGDFKYKTTVVKENGVWKIASLEGFNFDEFTKIY</sequence>
<reference evidence="2 3" key="1">
    <citation type="submission" date="2016-11" db="EMBL/GenBank/DDBJ databases">
        <authorList>
            <person name="Jaros S."/>
            <person name="Januszkiewicz K."/>
            <person name="Wedrychowicz H."/>
        </authorList>
    </citation>
    <scope>NUCLEOTIDE SEQUENCE [LARGE SCALE GENOMIC DNA]</scope>
    <source>
        <strain evidence="2 3">DSM 6792</strain>
    </source>
</reference>
<evidence type="ECO:0000313" key="2">
    <source>
        <dbReference type="EMBL" id="SHH04808.1"/>
    </source>
</evidence>
<evidence type="ECO:0000256" key="1">
    <source>
        <dbReference type="SAM" id="SignalP"/>
    </source>
</evidence>
<feature type="signal peptide" evidence="1">
    <location>
        <begin position="1"/>
        <end position="22"/>
    </location>
</feature>
<proteinExistence type="predicted"/>
<keyword evidence="1" id="KW-0732">Signal</keyword>
<dbReference type="EMBL" id="FQWH01000006">
    <property type="protein sequence ID" value="SHH04808.1"/>
    <property type="molecule type" value="Genomic_DNA"/>
</dbReference>
<organism evidence="2 3">
    <name type="scientific">Flavobacterium johnsoniae</name>
    <name type="common">Cytophaga johnsonae</name>
    <dbReference type="NCBI Taxonomy" id="986"/>
    <lineage>
        <taxon>Bacteria</taxon>
        <taxon>Pseudomonadati</taxon>
        <taxon>Bacteroidota</taxon>
        <taxon>Flavobacteriia</taxon>
        <taxon>Flavobacteriales</taxon>
        <taxon>Flavobacteriaceae</taxon>
        <taxon>Flavobacterium</taxon>
    </lineage>
</organism>
<name>A0A1M5PSR4_FLAJO</name>
<dbReference type="Gene3D" id="3.10.450.50">
    <property type="match status" value="1"/>
</dbReference>
<dbReference type="AlphaFoldDB" id="A0A1M5PSR4"/>